<evidence type="ECO:0000256" key="4">
    <source>
        <dbReference type="ARBA" id="ARBA00022630"/>
    </source>
</evidence>
<sequence length="140" mass="14825">MSKIAVVYWSGTGNTEAMAAAVVEGAKEKGAEVSLLTASEFSPEQVSEYDAIAFGCPSMGSEQLEESEFEPMFTACEGRLSGKSIALFGSYGWGDGEWMRSWEARCNDDGANRVCDSVICNEAPDEEALSACRALGAALA</sequence>
<comment type="caution">
    <text evidence="9">The sequence shown here is derived from an EMBL/GenBank/DDBJ whole genome shotgun (WGS) entry which is preliminary data.</text>
</comment>
<gene>
    <name evidence="9" type="ORF">L0P79_13280</name>
</gene>
<evidence type="ECO:0000313" key="10">
    <source>
        <dbReference type="Proteomes" id="UP001200313"/>
    </source>
</evidence>
<name>A0ABS9MBL9_9FIRM</name>
<evidence type="ECO:0000256" key="7">
    <source>
        <dbReference type="RuleBase" id="RU367037"/>
    </source>
</evidence>
<comment type="function">
    <text evidence="7">Low-potential electron donor to a number of redox enzymes.</text>
</comment>
<feature type="domain" description="Flavodoxin-like" evidence="8">
    <location>
        <begin position="4"/>
        <end position="140"/>
    </location>
</feature>
<dbReference type="PANTHER" id="PTHR32145">
    <property type="entry name" value="DIFLAVIN FLAVOPROTEIN A 2-RELATED"/>
    <property type="match status" value="1"/>
</dbReference>
<evidence type="ECO:0000256" key="2">
    <source>
        <dbReference type="ARBA" id="ARBA00005267"/>
    </source>
</evidence>
<keyword evidence="6 7" id="KW-0249">Electron transport</keyword>
<dbReference type="InterPro" id="IPR051285">
    <property type="entry name" value="NADH_oxidoreductase_modular"/>
</dbReference>
<organism evidence="9 10">
    <name type="scientific">Intestinimonas massiliensis</name>
    <name type="common">ex Afouda et al. 2020</name>
    <dbReference type="NCBI Taxonomy" id="1673721"/>
    <lineage>
        <taxon>Bacteria</taxon>
        <taxon>Bacillati</taxon>
        <taxon>Bacillota</taxon>
        <taxon>Clostridia</taxon>
        <taxon>Eubacteriales</taxon>
        <taxon>Intestinimonas</taxon>
    </lineage>
</organism>
<dbReference type="EMBL" id="JAKNJB010000024">
    <property type="protein sequence ID" value="MCG4528028.1"/>
    <property type="molecule type" value="Genomic_DNA"/>
</dbReference>
<keyword evidence="3 7" id="KW-0813">Transport</keyword>
<accession>A0ABS9MBL9</accession>
<evidence type="ECO:0000256" key="5">
    <source>
        <dbReference type="ARBA" id="ARBA00022643"/>
    </source>
</evidence>
<evidence type="ECO:0000256" key="6">
    <source>
        <dbReference type="ARBA" id="ARBA00022982"/>
    </source>
</evidence>
<dbReference type="PANTHER" id="PTHR32145:SF11">
    <property type="entry name" value="DIFLAVIN FLAVOPROTEIN A 2-RELATED"/>
    <property type="match status" value="1"/>
</dbReference>
<evidence type="ECO:0000313" key="9">
    <source>
        <dbReference type="EMBL" id="MCG4528028.1"/>
    </source>
</evidence>
<dbReference type="InterPro" id="IPR008254">
    <property type="entry name" value="Flavodoxin/NO_synth"/>
</dbReference>
<dbReference type="PROSITE" id="PS50902">
    <property type="entry name" value="FLAVODOXIN_LIKE"/>
    <property type="match status" value="1"/>
</dbReference>
<evidence type="ECO:0000259" key="8">
    <source>
        <dbReference type="PROSITE" id="PS50902"/>
    </source>
</evidence>
<evidence type="ECO:0000256" key="3">
    <source>
        <dbReference type="ARBA" id="ARBA00022448"/>
    </source>
</evidence>
<comment type="similarity">
    <text evidence="2 7">Belongs to the flavodoxin family.</text>
</comment>
<dbReference type="InterPro" id="IPR029039">
    <property type="entry name" value="Flavoprotein-like_sf"/>
</dbReference>
<proteinExistence type="inferred from homology"/>
<dbReference type="Proteomes" id="UP001200313">
    <property type="component" value="Unassembled WGS sequence"/>
</dbReference>
<dbReference type="Gene3D" id="3.40.50.360">
    <property type="match status" value="1"/>
</dbReference>
<dbReference type="PROSITE" id="PS00201">
    <property type="entry name" value="FLAVODOXIN"/>
    <property type="match status" value="1"/>
</dbReference>
<dbReference type="InterPro" id="IPR010087">
    <property type="entry name" value="Flav_short"/>
</dbReference>
<comment type="cofactor">
    <cofactor evidence="1 7">
        <name>FMN</name>
        <dbReference type="ChEBI" id="CHEBI:58210"/>
    </cofactor>
</comment>
<dbReference type="RefSeq" id="WP_238074541.1">
    <property type="nucleotide sequence ID" value="NZ_JAKNJB010000024.1"/>
</dbReference>
<dbReference type="Pfam" id="PF00258">
    <property type="entry name" value="Flavodoxin_1"/>
    <property type="match status" value="1"/>
</dbReference>
<dbReference type="InterPro" id="IPR001226">
    <property type="entry name" value="Flavodoxin_CS"/>
</dbReference>
<protein>
    <recommendedName>
        <fullName evidence="7">Flavodoxin</fullName>
    </recommendedName>
</protein>
<evidence type="ECO:0000256" key="1">
    <source>
        <dbReference type="ARBA" id="ARBA00001917"/>
    </source>
</evidence>
<keyword evidence="10" id="KW-1185">Reference proteome</keyword>
<keyword evidence="5 7" id="KW-0288">FMN</keyword>
<keyword evidence="4 7" id="KW-0285">Flavoprotein</keyword>
<dbReference type="SUPFAM" id="SSF52218">
    <property type="entry name" value="Flavoproteins"/>
    <property type="match status" value="1"/>
</dbReference>
<reference evidence="9 10" key="1">
    <citation type="submission" date="2022-01" db="EMBL/GenBank/DDBJ databases">
        <title>Collection of gut derived symbiotic bacterial strains cultured from healthy donors.</title>
        <authorList>
            <person name="Lin H."/>
            <person name="Kohout C."/>
            <person name="Waligurski E."/>
            <person name="Pamer E.G."/>
        </authorList>
    </citation>
    <scope>NUCLEOTIDE SEQUENCE [LARGE SCALE GENOMIC DNA]</scope>
    <source>
        <strain evidence="9 10">DFI.3.7</strain>
    </source>
</reference>
<dbReference type="NCBIfam" id="TIGR01753">
    <property type="entry name" value="flav_short"/>
    <property type="match status" value="1"/>
</dbReference>